<dbReference type="EMBL" id="WKMY01000010">
    <property type="protein sequence ID" value="MRY94398.1"/>
    <property type="molecule type" value="Genomic_DNA"/>
</dbReference>
<accession>A0A173SUG2</accession>
<dbReference type="GO" id="GO:0000166">
    <property type="term" value="F:nucleotide binding"/>
    <property type="evidence" value="ECO:0007669"/>
    <property type="project" value="InterPro"/>
</dbReference>
<reference evidence="3 7" key="1">
    <citation type="submission" date="2015-09" db="EMBL/GenBank/DDBJ databases">
        <authorList>
            <consortium name="Pathogen Informatics"/>
        </authorList>
    </citation>
    <scope>NUCLEOTIDE SEQUENCE [LARGE SCALE GENOMIC DNA]</scope>
    <source>
        <strain evidence="3 7">2789STDY5608872</strain>
    </source>
</reference>
<evidence type="ECO:0000313" key="8">
    <source>
        <dbReference type="Proteomes" id="UP000284660"/>
    </source>
</evidence>
<dbReference type="SUPFAM" id="SSF55347">
    <property type="entry name" value="Glyceraldehyde-3-phosphate dehydrogenase-like, C-terminal domain"/>
    <property type="match status" value="1"/>
</dbReference>
<dbReference type="InterPro" id="IPR036291">
    <property type="entry name" value="NAD(P)-bd_dom_sf"/>
</dbReference>
<reference evidence="6 8" key="2">
    <citation type="submission" date="2018-08" db="EMBL/GenBank/DDBJ databases">
        <title>A genome reference for cultivated species of the human gut microbiota.</title>
        <authorList>
            <person name="Zou Y."/>
            <person name="Xue W."/>
            <person name="Luo G."/>
        </authorList>
    </citation>
    <scope>NUCLEOTIDE SEQUENCE [LARGE SCALE GENOMIC DNA]</scope>
    <source>
        <strain evidence="6 8">AM30-4</strain>
    </source>
</reference>
<feature type="domain" description="Gfo/Idh/MocA-like oxidoreductase N-terminal" evidence="1">
    <location>
        <begin position="5"/>
        <end position="137"/>
    </location>
</feature>
<name>A0A173SUG2_PARDI</name>
<dbReference type="Proteomes" id="UP000095591">
    <property type="component" value="Unassembled WGS sequence"/>
</dbReference>
<evidence type="ECO:0000259" key="2">
    <source>
        <dbReference type="Pfam" id="PF22725"/>
    </source>
</evidence>
<dbReference type="Proteomes" id="UP000284660">
    <property type="component" value="Unassembled WGS sequence"/>
</dbReference>
<evidence type="ECO:0000313" key="4">
    <source>
        <dbReference type="EMBL" id="MDB9004197.1"/>
    </source>
</evidence>
<reference evidence="4" key="4">
    <citation type="submission" date="2023-01" db="EMBL/GenBank/DDBJ databases">
        <title>Human gut microbiome strain richness.</title>
        <authorList>
            <person name="Chen-Liaw A."/>
        </authorList>
    </citation>
    <scope>NUCLEOTIDE SEQUENCE</scope>
    <source>
        <strain evidence="4">RTP21484st1_E5_RTP21484_190118</strain>
    </source>
</reference>
<reference evidence="5 9" key="3">
    <citation type="journal article" date="2019" name="Nat. Med.">
        <title>A library of human gut bacterial isolates paired with longitudinal multiomics data enables mechanistic microbiome research.</title>
        <authorList>
            <person name="Poyet M."/>
            <person name="Groussin M."/>
            <person name="Gibbons S.M."/>
            <person name="Avila-Pacheco J."/>
            <person name="Jiang X."/>
            <person name="Kearney S.M."/>
            <person name="Perrotta A.R."/>
            <person name="Berdy B."/>
            <person name="Zhao S."/>
            <person name="Lieberman T.D."/>
            <person name="Swanson P.K."/>
            <person name="Smith M."/>
            <person name="Roesemann S."/>
            <person name="Alexander J.E."/>
            <person name="Rich S.A."/>
            <person name="Livny J."/>
            <person name="Vlamakis H."/>
            <person name="Clish C."/>
            <person name="Bullock K."/>
            <person name="Deik A."/>
            <person name="Scott J."/>
            <person name="Pierce K.A."/>
            <person name="Xavier R.J."/>
            <person name="Alm E.J."/>
        </authorList>
    </citation>
    <scope>NUCLEOTIDE SEQUENCE [LARGE SCALE GENOMIC DNA]</scope>
    <source>
        <strain evidence="5 9">BIOML-A9</strain>
    </source>
</reference>
<sequence>MKRKIRMGMVGGGQGSFIGAVHRIAANLDGQIELVCGCFSSRPENSLATGQSLFLPDNRIYASYQEMIEKEATLPEGERMDFVSIVTPNHVHFGPAMMALEHGFHVVLDKPMTYTLDEAKQLRDKVKETGKLFMLTHTYTAYPMVKEARERVRRGDLGKIRRIYVEYPQGWLYNDCADVNKQAAWRVDPNRSGKAGCMGDIGTHAFNLAEYITGLKAVELCGELNTFVPDRLLDDDGAALIRYEGGAKGVLTASQIAVGVENGLNIRVYGEKGGLEWRQEEPNTMIMRWPDRPAEIIRTSNGYMSGIAAHNSRTPGGHPEGYIEAFANLYRNFALALRSILAGEEPAPETLDFPSAEDGVRGMRFIETIVATGSTENKWIKIID</sequence>
<protein>
    <submittedName>
        <fullName evidence="4">Gfo/Idh/MocA family oxidoreductase</fullName>
    </submittedName>
    <submittedName>
        <fullName evidence="3">Uncharacterized oxidoreductase ycjS</fullName>
        <ecNumber evidence="3">1.-.-.-</ecNumber>
    </submittedName>
</protein>
<dbReference type="Proteomes" id="UP000461276">
    <property type="component" value="Unassembled WGS sequence"/>
</dbReference>
<dbReference type="PANTHER" id="PTHR43708:SF3">
    <property type="entry name" value="OXIDOREDUCTASE"/>
    <property type="match status" value="1"/>
</dbReference>
<dbReference type="EC" id="1.-.-.-" evidence="3"/>
<proteinExistence type="predicted"/>
<dbReference type="SUPFAM" id="SSF51735">
    <property type="entry name" value="NAD(P)-binding Rossmann-fold domains"/>
    <property type="match status" value="1"/>
</dbReference>
<dbReference type="GO" id="GO:0016491">
    <property type="term" value="F:oxidoreductase activity"/>
    <property type="evidence" value="ECO:0007669"/>
    <property type="project" value="UniProtKB-KW"/>
</dbReference>
<dbReference type="RefSeq" id="WP_008779233.1">
    <property type="nucleotide sequence ID" value="NZ_CACRUW010000028.1"/>
</dbReference>
<evidence type="ECO:0000313" key="5">
    <source>
        <dbReference type="EMBL" id="MRY94398.1"/>
    </source>
</evidence>
<dbReference type="EMBL" id="QSJN01000014">
    <property type="protein sequence ID" value="RHD71856.1"/>
    <property type="molecule type" value="Genomic_DNA"/>
</dbReference>
<evidence type="ECO:0000313" key="9">
    <source>
        <dbReference type="Proteomes" id="UP000461276"/>
    </source>
</evidence>
<dbReference type="OMA" id="YPMVKQA"/>
<dbReference type="Pfam" id="PF22725">
    <property type="entry name" value="GFO_IDH_MocA_C3"/>
    <property type="match status" value="1"/>
</dbReference>
<dbReference type="Gene3D" id="3.30.360.10">
    <property type="entry name" value="Dihydrodipicolinate Reductase, domain 2"/>
    <property type="match status" value="1"/>
</dbReference>
<evidence type="ECO:0000313" key="3">
    <source>
        <dbReference type="EMBL" id="CUM93255.1"/>
    </source>
</evidence>
<dbReference type="Gene3D" id="3.40.50.720">
    <property type="entry name" value="NAD(P)-binding Rossmann-like Domain"/>
    <property type="match status" value="1"/>
</dbReference>
<dbReference type="Proteomes" id="UP001210126">
    <property type="component" value="Unassembled WGS sequence"/>
</dbReference>
<dbReference type="EMBL" id="CYXP01000002">
    <property type="protein sequence ID" value="CUM93255.1"/>
    <property type="molecule type" value="Genomic_DNA"/>
</dbReference>
<keyword evidence="3" id="KW-0560">Oxidoreductase</keyword>
<dbReference type="InterPro" id="IPR051317">
    <property type="entry name" value="Gfo/Idh/MocA_oxidoreduct"/>
</dbReference>
<gene>
    <name evidence="3" type="primary">ycjS_1</name>
    <name evidence="6" type="ORF">DW782_18140</name>
    <name evidence="3" type="ORF">ERS852429_01166</name>
    <name evidence="5" type="ORF">GKD67_14430</name>
    <name evidence="4" type="ORF">PN599_04165</name>
</gene>
<dbReference type="EMBL" id="JAQMPJ010000002">
    <property type="protein sequence ID" value="MDB9004197.1"/>
    <property type="molecule type" value="Genomic_DNA"/>
</dbReference>
<evidence type="ECO:0000313" key="7">
    <source>
        <dbReference type="Proteomes" id="UP000095591"/>
    </source>
</evidence>
<dbReference type="InterPro" id="IPR000683">
    <property type="entry name" value="Gfo/Idh/MocA-like_OxRdtase_N"/>
</dbReference>
<dbReference type="PANTHER" id="PTHR43708">
    <property type="entry name" value="CONSERVED EXPRESSED OXIDOREDUCTASE (EUROFUNG)"/>
    <property type="match status" value="1"/>
</dbReference>
<evidence type="ECO:0000313" key="6">
    <source>
        <dbReference type="EMBL" id="RHD71856.1"/>
    </source>
</evidence>
<evidence type="ECO:0000259" key="1">
    <source>
        <dbReference type="Pfam" id="PF01408"/>
    </source>
</evidence>
<dbReference type="AlphaFoldDB" id="A0A173SUG2"/>
<dbReference type="Pfam" id="PF01408">
    <property type="entry name" value="GFO_IDH_MocA"/>
    <property type="match status" value="1"/>
</dbReference>
<feature type="domain" description="GFO/IDH/MocA-like oxidoreductase" evidence="2">
    <location>
        <begin position="146"/>
        <end position="276"/>
    </location>
</feature>
<organism evidence="3 7">
    <name type="scientific">Parabacteroides distasonis</name>
    <dbReference type="NCBI Taxonomy" id="823"/>
    <lineage>
        <taxon>Bacteria</taxon>
        <taxon>Pseudomonadati</taxon>
        <taxon>Bacteroidota</taxon>
        <taxon>Bacteroidia</taxon>
        <taxon>Bacteroidales</taxon>
        <taxon>Tannerellaceae</taxon>
        <taxon>Parabacteroides</taxon>
    </lineage>
</organism>
<dbReference type="InterPro" id="IPR055170">
    <property type="entry name" value="GFO_IDH_MocA-like_dom"/>
</dbReference>